<gene>
    <name evidence="2" type="ORF">BKA07_003184</name>
</gene>
<dbReference type="Pfam" id="PF06196">
    <property type="entry name" value="DUF997"/>
    <property type="match status" value="1"/>
</dbReference>
<name>A0A846RWI1_9MICO</name>
<dbReference type="Proteomes" id="UP000576792">
    <property type="component" value="Unassembled WGS sequence"/>
</dbReference>
<keyword evidence="1" id="KW-1133">Transmembrane helix</keyword>
<evidence type="ECO:0000313" key="3">
    <source>
        <dbReference type="Proteomes" id="UP000576792"/>
    </source>
</evidence>
<keyword evidence="3" id="KW-1185">Reference proteome</keyword>
<keyword evidence="1" id="KW-0472">Membrane</keyword>
<feature type="transmembrane region" description="Helical" evidence="1">
    <location>
        <begin position="20"/>
        <end position="39"/>
    </location>
</feature>
<dbReference type="PANTHER" id="PTHR39174">
    <property type="entry name" value="INNER MEMBRANE PROTEIN-RELATED"/>
    <property type="match status" value="1"/>
</dbReference>
<evidence type="ECO:0000256" key="1">
    <source>
        <dbReference type="SAM" id="Phobius"/>
    </source>
</evidence>
<keyword evidence="1" id="KW-0812">Transmembrane</keyword>
<dbReference type="PANTHER" id="PTHR39174:SF1">
    <property type="entry name" value="INNER MEMBRANE PROTEIN"/>
    <property type="match status" value="1"/>
</dbReference>
<evidence type="ECO:0000313" key="2">
    <source>
        <dbReference type="EMBL" id="NJC58149.1"/>
    </source>
</evidence>
<dbReference type="EMBL" id="JAATJN010000001">
    <property type="protein sequence ID" value="NJC58149.1"/>
    <property type="molecule type" value="Genomic_DNA"/>
</dbReference>
<protein>
    <submittedName>
        <fullName evidence="2">Putative membrane protein YhdT</fullName>
    </submittedName>
</protein>
<organism evidence="2 3">
    <name type="scientific">Brevibacterium marinum</name>
    <dbReference type="NCBI Taxonomy" id="418643"/>
    <lineage>
        <taxon>Bacteria</taxon>
        <taxon>Bacillati</taxon>
        <taxon>Actinomycetota</taxon>
        <taxon>Actinomycetes</taxon>
        <taxon>Micrococcales</taxon>
        <taxon>Brevibacteriaceae</taxon>
        <taxon>Brevibacterium</taxon>
    </lineage>
</organism>
<proteinExistence type="predicted"/>
<sequence length="106" mass="11974">MSGKFTFEVDRRYRQANKEALVAFLYWVVYLVLTSVVALGLGLNKPAEDIDFILGFPAWFFYSAGVVLVILCILPYFLVRFFYRDYSLDAEEPGADNVGESQGGRG</sequence>
<dbReference type="InterPro" id="IPR010398">
    <property type="entry name" value="DUF997"/>
</dbReference>
<comment type="caution">
    <text evidence="2">The sequence shown here is derived from an EMBL/GenBank/DDBJ whole genome shotgun (WGS) entry which is preliminary data.</text>
</comment>
<dbReference type="AlphaFoldDB" id="A0A846RWI1"/>
<dbReference type="RefSeq" id="WP_167951768.1">
    <property type="nucleotide sequence ID" value="NZ_BAAAPQ010000031.1"/>
</dbReference>
<reference evidence="2 3" key="1">
    <citation type="submission" date="2020-03" db="EMBL/GenBank/DDBJ databases">
        <title>Sequencing the genomes of 1000 actinobacteria strains.</title>
        <authorList>
            <person name="Klenk H.-P."/>
        </authorList>
    </citation>
    <scope>NUCLEOTIDE SEQUENCE [LARGE SCALE GENOMIC DNA]</scope>
    <source>
        <strain evidence="2 3">DSM 18964</strain>
    </source>
</reference>
<feature type="transmembrane region" description="Helical" evidence="1">
    <location>
        <begin position="59"/>
        <end position="79"/>
    </location>
</feature>
<accession>A0A846RWI1</accession>